<reference evidence="1" key="1">
    <citation type="submission" date="2023-10" db="EMBL/GenBank/DDBJ databases">
        <authorList>
            <person name="Rodriguez Cubillos JULIANA M."/>
            <person name="De Vega J."/>
        </authorList>
    </citation>
    <scope>NUCLEOTIDE SEQUENCE</scope>
</reference>
<gene>
    <name evidence="1" type="ORF">MILVUS5_LOCUS5204</name>
</gene>
<sequence length="184" mass="20453">MAKFVAPGRLMIKDDNLDLQNPKNAVSNVKSKISKTNGKKGGSGMGGRKALNDITNKKSIQPEASSRKKNLPKEEINIKEEMFSHNHTKCIESQKAAMVNFNLEAVLPPDDGIPILEQIKVPGSPRCYPEPVERPMSNFSVWLDNPKQWNSPPPSPLSHDSPPSSPLAWQFKDVEFVPKEEIDV</sequence>
<comment type="caution">
    <text evidence="1">The sequence shown here is derived from an EMBL/GenBank/DDBJ whole genome shotgun (WGS) entry which is preliminary data.</text>
</comment>
<keyword evidence="2" id="KW-1185">Reference proteome</keyword>
<evidence type="ECO:0000313" key="1">
    <source>
        <dbReference type="EMBL" id="CAJ2634239.1"/>
    </source>
</evidence>
<organism evidence="1 2">
    <name type="scientific">Trifolium pratense</name>
    <name type="common">Red clover</name>
    <dbReference type="NCBI Taxonomy" id="57577"/>
    <lineage>
        <taxon>Eukaryota</taxon>
        <taxon>Viridiplantae</taxon>
        <taxon>Streptophyta</taxon>
        <taxon>Embryophyta</taxon>
        <taxon>Tracheophyta</taxon>
        <taxon>Spermatophyta</taxon>
        <taxon>Magnoliopsida</taxon>
        <taxon>eudicotyledons</taxon>
        <taxon>Gunneridae</taxon>
        <taxon>Pentapetalae</taxon>
        <taxon>rosids</taxon>
        <taxon>fabids</taxon>
        <taxon>Fabales</taxon>
        <taxon>Fabaceae</taxon>
        <taxon>Papilionoideae</taxon>
        <taxon>50 kb inversion clade</taxon>
        <taxon>NPAAA clade</taxon>
        <taxon>Hologalegina</taxon>
        <taxon>IRL clade</taxon>
        <taxon>Trifolieae</taxon>
        <taxon>Trifolium</taxon>
    </lineage>
</organism>
<dbReference type="Proteomes" id="UP001177021">
    <property type="component" value="Unassembled WGS sequence"/>
</dbReference>
<dbReference type="EMBL" id="CASHSV030000002">
    <property type="protein sequence ID" value="CAJ2634239.1"/>
    <property type="molecule type" value="Genomic_DNA"/>
</dbReference>
<evidence type="ECO:0000313" key="2">
    <source>
        <dbReference type="Proteomes" id="UP001177021"/>
    </source>
</evidence>
<protein>
    <submittedName>
        <fullName evidence="1">Uncharacterized protein</fullName>
    </submittedName>
</protein>
<accession>A0ACB0IQN8</accession>
<proteinExistence type="predicted"/>
<name>A0ACB0IQN8_TRIPR</name>